<feature type="coiled-coil region" evidence="1">
    <location>
        <begin position="40"/>
        <end position="67"/>
    </location>
</feature>
<gene>
    <name evidence="2" type="ORF">SAMN02745189_00447</name>
</gene>
<organism evidence="2 3">
    <name type="scientific">Lacicoccus alkaliphilus DSM 16010</name>
    <dbReference type="NCBI Taxonomy" id="1123231"/>
    <lineage>
        <taxon>Bacteria</taxon>
        <taxon>Bacillati</taxon>
        <taxon>Bacillota</taxon>
        <taxon>Bacilli</taxon>
        <taxon>Bacillales</taxon>
        <taxon>Salinicoccaceae</taxon>
        <taxon>Lacicoccus</taxon>
    </lineage>
</organism>
<evidence type="ECO:0000313" key="2">
    <source>
        <dbReference type="EMBL" id="SHL54126.1"/>
    </source>
</evidence>
<evidence type="ECO:0000313" key="3">
    <source>
        <dbReference type="Proteomes" id="UP000184206"/>
    </source>
</evidence>
<dbReference type="EMBL" id="FRCF01000002">
    <property type="protein sequence ID" value="SHL54126.1"/>
    <property type="molecule type" value="Genomic_DNA"/>
</dbReference>
<dbReference type="STRING" id="1123231.SAMN02745189_00447"/>
<accession>A0A1M7BGY4</accession>
<dbReference type="Proteomes" id="UP000184206">
    <property type="component" value="Unassembled WGS sequence"/>
</dbReference>
<sequence>MKKLLIISMFIIILTACGSPSPEEELASAEQQREELGEMLQTESVALERNRERLEILENEISQVETSQNDEDVQAYMAIVEEYSSSLISELESLGTLIEEARQTEELSEVQDDIEIIIQDIEETIDTYEEEVIEIELNETLMRRHNSLQLAHEAFPAALAHIKNGAEDDNMDGVEEGVSALNGISEFY</sequence>
<dbReference type="OrthoDB" id="2389172at2"/>
<dbReference type="PROSITE" id="PS51257">
    <property type="entry name" value="PROKAR_LIPOPROTEIN"/>
    <property type="match status" value="1"/>
</dbReference>
<protein>
    <submittedName>
        <fullName evidence="2">Uncharacterized protein</fullName>
    </submittedName>
</protein>
<keyword evidence="1" id="KW-0175">Coiled coil</keyword>
<reference evidence="2 3" key="1">
    <citation type="submission" date="2016-11" db="EMBL/GenBank/DDBJ databases">
        <authorList>
            <person name="Jaros S."/>
            <person name="Januszkiewicz K."/>
            <person name="Wedrychowicz H."/>
        </authorList>
    </citation>
    <scope>NUCLEOTIDE SEQUENCE [LARGE SCALE GENOMIC DNA]</scope>
    <source>
        <strain evidence="2 3">DSM 16010</strain>
    </source>
</reference>
<dbReference type="AlphaFoldDB" id="A0A1M7BGY4"/>
<dbReference type="RefSeq" id="WP_072707852.1">
    <property type="nucleotide sequence ID" value="NZ_FRCF01000002.1"/>
</dbReference>
<proteinExistence type="predicted"/>
<evidence type="ECO:0000256" key="1">
    <source>
        <dbReference type="SAM" id="Coils"/>
    </source>
</evidence>
<name>A0A1M7BGY4_9BACL</name>
<feature type="coiled-coil region" evidence="1">
    <location>
        <begin position="111"/>
        <end position="138"/>
    </location>
</feature>
<keyword evidence="3" id="KW-1185">Reference proteome</keyword>